<proteinExistence type="predicted"/>
<dbReference type="AlphaFoldDB" id="A0A818L7C9"/>
<feature type="compositionally biased region" description="Low complexity" evidence="1">
    <location>
        <begin position="16"/>
        <end position="31"/>
    </location>
</feature>
<comment type="caution">
    <text evidence="2">The sequence shown here is derived from an EMBL/GenBank/DDBJ whole genome shotgun (WGS) entry which is preliminary data.</text>
</comment>
<name>A0A818L7C9_9BILA</name>
<evidence type="ECO:0000313" key="4">
    <source>
        <dbReference type="Proteomes" id="UP000663865"/>
    </source>
</evidence>
<organism evidence="2 4">
    <name type="scientific">Rotaria socialis</name>
    <dbReference type="NCBI Taxonomy" id="392032"/>
    <lineage>
        <taxon>Eukaryota</taxon>
        <taxon>Metazoa</taxon>
        <taxon>Spiralia</taxon>
        <taxon>Gnathifera</taxon>
        <taxon>Rotifera</taxon>
        <taxon>Eurotatoria</taxon>
        <taxon>Bdelloidea</taxon>
        <taxon>Philodinida</taxon>
        <taxon>Philodinidae</taxon>
        <taxon>Rotaria</taxon>
    </lineage>
</organism>
<sequence length="265" mass="29701">AEGGSVDKTTDPSPPNNLSNSTSLSDNFSNSSDLSGICKELGISKTILESGEEDEDILELSGIIASLSEEEETSHEDCARRITEKNDSQTPDREYWRQNLAKNFSPEMREKAEANRRADEEKRNLSLIQKEMDTHNAILEGESEAGELELREIRTGSIEIPNEEDNSLTMSQVLEKSMEERLEKMKERGNVEVQLEKEEGSEVNEEVEEIGMEDAEAEWASESREITFKNPPNVEQVTVPKNVVNKVGRPKAFEIVVNAEDIVSI</sequence>
<accession>A0A818L7C9</accession>
<dbReference type="EMBL" id="CAJNYV010003443">
    <property type="protein sequence ID" value="CAF3569428.1"/>
    <property type="molecule type" value="Genomic_DNA"/>
</dbReference>
<evidence type="ECO:0000256" key="1">
    <source>
        <dbReference type="SAM" id="MobiDB-lite"/>
    </source>
</evidence>
<reference evidence="2" key="1">
    <citation type="submission" date="2021-02" db="EMBL/GenBank/DDBJ databases">
        <authorList>
            <person name="Nowell W R."/>
        </authorList>
    </citation>
    <scope>NUCLEOTIDE SEQUENCE</scope>
</reference>
<protein>
    <submittedName>
        <fullName evidence="2">Uncharacterized protein</fullName>
    </submittedName>
</protein>
<gene>
    <name evidence="2" type="ORF">KIK155_LOCUS19359</name>
    <name evidence="3" type="ORF">TOA249_LOCUS27360</name>
</gene>
<feature type="compositionally biased region" description="Basic and acidic residues" evidence="1">
    <location>
        <begin position="75"/>
        <end position="92"/>
    </location>
</feature>
<evidence type="ECO:0000313" key="3">
    <source>
        <dbReference type="EMBL" id="CAF4856921.1"/>
    </source>
</evidence>
<feature type="region of interest" description="Disordered" evidence="1">
    <location>
        <begin position="1"/>
        <end position="31"/>
    </location>
</feature>
<evidence type="ECO:0000313" key="2">
    <source>
        <dbReference type="EMBL" id="CAF3569428.1"/>
    </source>
</evidence>
<dbReference type="Proteomes" id="UP000663865">
    <property type="component" value="Unassembled WGS sequence"/>
</dbReference>
<dbReference type="EMBL" id="CAJOBS010003459">
    <property type="protein sequence ID" value="CAF4856921.1"/>
    <property type="molecule type" value="Genomic_DNA"/>
</dbReference>
<feature type="non-terminal residue" evidence="2">
    <location>
        <position position="1"/>
    </location>
</feature>
<feature type="region of interest" description="Disordered" evidence="1">
    <location>
        <begin position="66"/>
        <end position="92"/>
    </location>
</feature>
<dbReference type="Proteomes" id="UP000663838">
    <property type="component" value="Unassembled WGS sequence"/>
</dbReference>